<evidence type="ECO:0000256" key="1">
    <source>
        <dbReference type="SAM" id="SignalP"/>
    </source>
</evidence>
<accession>A0A858RL57</accession>
<reference evidence="3 4" key="1">
    <citation type="submission" date="2020-04" db="EMBL/GenBank/DDBJ databases">
        <title>Luteolibacter sp. G-1-1-1 isolated from soil.</title>
        <authorList>
            <person name="Dahal R.H."/>
        </authorList>
    </citation>
    <scope>NUCLEOTIDE SEQUENCE [LARGE SCALE GENOMIC DNA]</scope>
    <source>
        <strain evidence="3 4">G-1-1-1</strain>
    </source>
</reference>
<dbReference type="AlphaFoldDB" id="A0A858RL57"/>
<dbReference type="InterPro" id="IPR029058">
    <property type="entry name" value="AB_hydrolase_fold"/>
</dbReference>
<evidence type="ECO:0000313" key="4">
    <source>
        <dbReference type="Proteomes" id="UP000501812"/>
    </source>
</evidence>
<dbReference type="Pfam" id="PF05057">
    <property type="entry name" value="DUF676"/>
    <property type="match status" value="1"/>
</dbReference>
<dbReference type="PANTHER" id="PTHR37946">
    <property type="entry name" value="SLL1969 PROTEIN"/>
    <property type="match status" value="1"/>
</dbReference>
<dbReference type="Proteomes" id="UP000501812">
    <property type="component" value="Chromosome"/>
</dbReference>
<proteinExistence type="predicted"/>
<keyword evidence="1" id="KW-0732">Signal</keyword>
<name>A0A858RL57_9BACT</name>
<dbReference type="PANTHER" id="PTHR37946:SF1">
    <property type="entry name" value="SLL1969 PROTEIN"/>
    <property type="match status" value="1"/>
</dbReference>
<dbReference type="Gene3D" id="3.40.50.1820">
    <property type="entry name" value="alpha/beta hydrolase"/>
    <property type="match status" value="1"/>
</dbReference>
<evidence type="ECO:0000259" key="2">
    <source>
        <dbReference type="Pfam" id="PF05057"/>
    </source>
</evidence>
<sequence>MKRVILTLLAAASLANARGEVPSGLIPTTRVVMVHGIFQAEWRSFGFLRRDLEARGVECLVPSLKPADGREGLEVLAQQLKHEIDTRFGPKEHIVLVGFSMGGLVSRYYLQELGGAKRCDAFFTISTPHHGTAMAHLCYGEGARQMRCDSPWLTRLASTENRLGKMPIVSYRTPADLIIIPSCSSDWARAENISVPCPLHPMMTASPKVRGDILSRLKTPS</sequence>
<dbReference type="KEGG" id="luo:HHL09_18455"/>
<feature type="chain" id="PRO_5032592333" evidence="1">
    <location>
        <begin position="18"/>
        <end position="221"/>
    </location>
</feature>
<protein>
    <submittedName>
        <fullName evidence="3">Lipase</fullName>
    </submittedName>
</protein>
<feature type="domain" description="DUF676" evidence="2">
    <location>
        <begin position="31"/>
        <end position="135"/>
    </location>
</feature>
<keyword evidence="4" id="KW-1185">Reference proteome</keyword>
<evidence type="ECO:0000313" key="3">
    <source>
        <dbReference type="EMBL" id="QJE97677.1"/>
    </source>
</evidence>
<dbReference type="InterPro" id="IPR007751">
    <property type="entry name" value="DUF676_lipase-like"/>
</dbReference>
<organism evidence="3 4">
    <name type="scientific">Luteolibacter luteus</name>
    <dbReference type="NCBI Taxonomy" id="2728835"/>
    <lineage>
        <taxon>Bacteria</taxon>
        <taxon>Pseudomonadati</taxon>
        <taxon>Verrucomicrobiota</taxon>
        <taxon>Verrucomicrobiia</taxon>
        <taxon>Verrucomicrobiales</taxon>
        <taxon>Verrucomicrobiaceae</taxon>
        <taxon>Luteolibacter</taxon>
    </lineage>
</organism>
<feature type="signal peptide" evidence="1">
    <location>
        <begin position="1"/>
        <end position="17"/>
    </location>
</feature>
<gene>
    <name evidence="3" type="ORF">HHL09_18455</name>
</gene>
<dbReference type="RefSeq" id="WP_169456103.1">
    <property type="nucleotide sequence ID" value="NZ_CP051774.1"/>
</dbReference>
<dbReference type="EMBL" id="CP051774">
    <property type="protein sequence ID" value="QJE97677.1"/>
    <property type="molecule type" value="Genomic_DNA"/>
</dbReference>
<dbReference type="SUPFAM" id="SSF53474">
    <property type="entry name" value="alpha/beta-Hydrolases"/>
    <property type="match status" value="1"/>
</dbReference>